<sequence>MDAAAASIAFIQITTDIVKCVVKARKLWQQIKDIPDEIREMLSDMDDLGIMFEGIKNQLESDNSPLSLNDPSVIRSLDIARQACEGLAKLITDMNTKISSKKGLKKKAAVLKITMKKENLDQYQQRLYRLISRLQLSAQFYNIALTSRTPEMISRRVTADLTTYMDRRQVEAPKLISRLVTADLTTYMDTQKTTKWPAPSFGEEQTQEGWFTKNTSVSPTGKPIAKPKRTSSFKLGKLELDYAKGTGAWQARIQWPSWLSESIYEVASNPSPSGWMCNFRIYNVVSFHSEIITKVRSGDKDGVLELFRTRKASPFDVDQTGTSLLYFAADKRNYDICKLLLRMGLDDRLVVPNTPRFECPLMSLVTAPPSERQIGGEPEKNRQRIVELFNSYMDAPESTLILKAFNMLVGYDYGDAGVAAFQKSFLPKLYTSPLRDRLEGFRLGSFQMTSRYVLTMFLEENARGTFHDVSQSTREQLSLVHSAALALGIRFADDVVFPGKMFPVMRQYNDRWSELVQQIGAVADYEDLNSIETVTPWDAYHVPVWRGTPLISAIGGALCYMSPDLEFYHWDNVFQKTIQEWVLNLQVAGVDLVEYGRREVIALGQARGALDADAIVMSRNQARPPGGVRHYTGSVRGKWNENHWVPIRLLGLEVGPCPEDWRLIWAPEFEWMACQFWKLIQKEEDIVVPGSWVES</sequence>
<evidence type="ECO:0000313" key="1">
    <source>
        <dbReference type="EMBL" id="KPM40597.1"/>
    </source>
</evidence>
<dbReference type="InterPro" id="IPR036770">
    <property type="entry name" value="Ankyrin_rpt-contain_sf"/>
</dbReference>
<dbReference type="OrthoDB" id="3200163at2759"/>
<proteinExistence type="predicted"/>
<keyword evidence="2" id="KW-1185">Reference proteome</keyword>
<name>A0A0P7BI03_9HYPO</name>
<accession>A0A0P7BI03</accession>
<evidence type="ECO:0000313" key="2">
    <source>
        <dbReference type="Proteomes" id="UP000050424"/>
    </source>
</evidence>
<dbReference type="Proteomes" id="UP000050424">
    <property type="component" value="Unassembled WGS sequence"/>
</dbReference>
<comment type="caution">
    <text evidence="1">The sequence shown here is derived from an EMBL/GenBank/DDBJ whole genome shotgun (WGS) entry which is preliminary data.</text>
</comment>
<dbReference type="EMBL" id="LKCW01000080">
    <property type="protein sequence ID" value="KPM40597.1"/>
    <property type="molecule type" value="Genomic_DNA"/>
</dbReference>
<reference evidence="1 2" key="1">
    <citation type="submission" date="2015-09" db="EMBL/GenBank/DDBJ databases">
        <title>Draft genome of a European isolate of the apple canker pathogen Neonectria ditissima.</title>
        <authorList>
            <person name="Gomez-Cortecero A."/>
            <person name="Harrison R.J."/>
            <person name="Armitage A.D."/>
        </authorList>
    </citation>
    <scope>NUCLEOTIDE SEQUENCE [LARGE SCALE GENOMIC DNA]</scope>
    <source>
        <strain evidence="1 2">R09/05</strain>
    </source>
</reference>
<protein>
    <submittedName>
        <fullName evidence="1">Uncharacterized protein</fullName>
    </submittedName>
</protein>
<dbReference type="STRING" id="78410.A0A0P7BI03"/>
<dbReference type="AlphaFoldDB" id="A0A0P7BI03"/>
<organism evidence="1 2">
    <name type="scientific">Neonectria ditissima</name>
    <dbReference type="NCBI Taxonomy" id="78410"/>
    <lineage>
        <taxon>Eukaryota</taxon>
        <taxon>Fungi</taxon>
        <taxon>Dikarya</taxon>
        <taxon>Ascomycota</taxon>
        <taxon>Pezizomycotina</taxon>
        <taxon>Sordariomycetes</taxon>
        <taxon>Hypocreomycetidae</taxon>
        <taxon>Hypocreales</taxon>
        <taxon>Nectriaceae</taxon>
        <taxon>Neonectria</taxon>
    </lineage>
</organism>
<dbReference type="Gene3D" id="1.25.40.20">
    <property type="entry name" value="Ankyrin repeat-containing domain"/>
    <property type="match status" value="1"/>
</dbReference>
<gene>
    <name evidence="1" type="ORF">AK830_g5949</name>
</gene>